<reference evidence="3 4" key="1">
    <citation type="journal article" date="2013" name="Genome Announc.">
        <title>Draft Genome Sequence of Arthrobacter gangotriensis Strain Lz1yT, Isolated from a Penguin Rookery Soil Sample Collected in Antarctica, near the Indian Station Dakshin Gangotri.</title>
        <authorList>
            <person name="Shivaji S."/>
            <person name="Ara S."/>
            <person name="Bandi S."/>
            <person name="Singh A."/>
            <person name="Kumar Pinnaka A."/>
        </authorList>
    </citation>
    <scope>NUCLEOTIDE SEQUENCE [LARGE SCALE GENOMIC DNA]</scope>
    <source>
        <strain evidence="3 4">Lz1y</strain>
    </source>
</reference>
<keyword evidence="1" id="KW-0732">Signal</keyword>
<sequence length="314" mass="33895">MSRRICGLAIVGVLSILVSSLTVAEPAHAQTGCVEYERIGGRHLVIEVTCPPQNVEDSSNFSHLPGKSKTISNGPKLRYDVEYFSECTPDLTLRLSCNAIADPTCPNGGYRTIRSIRAINGPRAGQIISTTQYCEFEPPTTIPGAENDIARVSLSEFRKLPILASSIVSQPEGFSLRNGHAHMYAESTIQNFNITLFDQDIRVRAIPVSYVWGYGDGSSRTFAFPGGPVAQRGFDEATSTSHVYADTGNFGVGLTTRFRGEYSTEGGPWTPIPGVASVPSEQSAMSVWRTKKILVAENCNQGPSSPGCASLIDR</sequence>
<dbReference type="Proteomes" id="UP000012015">
    <property type="component" value="Unassembled WGS sequence"/>
</dbReference>
<organism evidence="3 4">
    <name type="scientific">Paeniglutamicibacter gangotriensis Lz1y</name>
    <dbReference type="NCBI Taxonomy" id="1276920"/>
    <lineage>
        <taxon>Bacteria</taxon>
        <taxon>Bacillati</taxon>
        <taxon>Actinomycetota</taxon>
        <taxon>Actinomycetes</taxon>
        <taxon>Micrococcales</taxon>
        <taxon>Micrococcaceae</taxon>
        <taxon>Paeniglutamicibacter</taxon>
    </lineage>
</organism>
<dbReference type="InterPro" id="IPR000601">
    <property type="entry name" value="PKD_dom"/>
</dbReference>
<feature type="signal peptide" evidence="1">
    <location>
        <begin position="1"/>
        <end position="24"/>
    </location>
</feature>
<gene>
    <name evidence="3" type="ORF">ADIAG_02036</name>
</gene>
<dbReference type="PATRIC" id="fig|1276920.7.peg.2035"/>
<dbReference type="EMBL" id="AOCK01000005">
    <property type="protein sequence ID" value="EMQ98608.1"/>
    <property type="molecule type" value="Genomic_DNA"/>
</dbReference>
<evidence type="ECO:0000313" key="3">
    <source>
        <dbReference type="EMBL" id="EMQ98608.1"/>
    </source>
</evidence>
<feature type="chain" id="PRO_5039377042" description="PKD domain-containing protein" evidence="1">
    <location>
        <begin position="25"/>
        <end position="314"/>
    </location>
</feature>
<name>M7NJ69_9MICC</name>
<dbReference type="eggNOG" id="ENOG5032ZQT">
    <property type="taxonomic scope" value="Bacteria"/>
</dbReference>
<evidence type="ECO:0000313" key="4">
    <source>
        <dbReference type="Proteomes" id="UP000012015"/>
    </source>
</evidence>
<dbReference type="STRING" id="1276920.ADIAG_02036"/>
<feature type="domain" description="PKD" evidence="2">
    <location>
        <begin position="207"/>
        <end position="255"/>
    </location>
</feature>
<evidence type="ECO:0000256" key="1">
    <source>
        <dbReference type="SAM" id="SignalP"/>
    </source>
</evidence>
<protein>
    <recommendedName>
        <fullName evidence="2">PKD domain-containing protein</fullName>
    </recommendedName>
</protein>
<keyword evidence="4" id="KW-1185">Reference proteome</keyword>
<evidence type="ECO:0000259" key="2">
    <source>
        <dbReference type="PROSITE" id="PS50093"/>
    </source>
</evidence>
<dbReference type="AlphaFoldDB" id="M7NJ69"/>
<comment type="caution">
    <text evidence="3">The sequence shown here is derived from an EMBL/GenBank/DDBJ whole genome shotgun (WGS) entry which is preliminary data.</text>
</comment>
<proteinExistence type="predicted"/>
<accession>M7NJ69</accession>
<dbReference type="PROSITE" id="PS50093">
    <property type="entry name" value="PKD"/>
    <property type="match status" value="1"/>
</dbReference>